<evidence type="ECO:0000313" key="2">
    <source>
        <dbReference type="Proteomes" id="UP000263957"/>
    </source>
</evidence>
<dbReference type="EMBL" id="DOGS01000076">
    <property type="protein sequence ID" value="HBQ47981.1"/>
    <property type="molecule type" value="Genomic_DNA"/>
</dbReference>
<comment type="caution">
    <text evidence="1">The sequence shown here is derived from an EMBL/GenBank/DDBJ whole genome shotgun (WGS) entry which is preliminary data.</text>
</comment>
<protein>
    <submittedName>
        <fullName evidence="1">ABC transporter ATP-binding protein</fullName>
    </submittedName>
</protein>
<dbReference type="Proteomes" id="UP000263957">
    <property type="component" value="Unassembled WGS sequence"/>
</dbReference>
<proteinExistence type="predicted"/>
<name>A0A356W2Z4_9PROT</name>
<reference evidence="1 2" key="1">
    <citation type="journal article" date="2018" name="Nat. Biotechnol.">
        <title>A standardized bacterial taxonomy based on genome phylogeny substantially revises the tree of life.</title>
        <authorList>
            <person name="Parks D.H."/>
            <person name="Chuvochina M."/>
            <person name="Waite D.W."/>
            <person name="Rinke C."/>
            <person name="Skarshewski A."/>
            <person name="Chaumeil P.A."/>
            <person name="Hugenholtz P."/>
        </authorList>
    </citation>
    <scope>NUCLEOTIDE SEQUENCE [LARGE SCALE GENOMIC DNA]</scope>
    <source>
        <strain evidence="1">UBA10378</strain>
    </source>
</reference>
<accession>A0A356W2Z4</accession>
<keyword evidence="1" id="KW-0547">Nucleotide-binding</keyword>
<feature type="non-terminal residue" evidence="1">
    <location>
        <position position="1"/>
    </location>
</feature>
<gene>
    <name evidence="1" type="ORF">DD728_03690</name>
</gene>
<keyword evidence="1" id="KW-0067">ATP-binding</keyword>
<dbReference type="AlphaFoldDB" id="A0A356W2Z4"/>
<sequence>GGLVAVIAAYKDFSAPLSELFRYYQSREDVKIRYEGVDEFLGTRPMPH</sequence>
<evidence type="ECO:0000313" key="1">
    <source>
        <dbReference type="EMBL" id="HBQ47981.1"/>
    </source>
</evidence>
<organism evidence="1 2">
    <name type="scientific">Hyphomonas atlantica</name>
    <dbReference type="NCBI Taxonomy" id="1280948"/>
    <lineage>
        <taxon>Bacteria</taxon>
        <taxon>Pseudomonadati</taxon>
        <taxon>Pseudomonadota</taxon>
        <taxon>Alphaproteobacteria</taxon>
        <taxon>Hyphomonadales</taxon>
        <taxon>Hyphomonadaceae</taxon>
        <taxon>Hyphomonas</taxon>
    </lineage>
</organism>
<dbReference type="GO" id="GO:0005524">
    <property type="term" value="F:ATP binding"/>
    <property type="evidence" value="ECO:0007669"/>
    <property type="project" value="UniProtKB-KW"/>
</dbReference>